<sequence length="167" mass="19038">MAERMRRRFKLSELTDEQLLDLFNDVETDEELLNNSSDDDEDSLDLVESLNTALEDAETISFIDNTADNVKDNVQELEITKNPAKRPRSPLPIKEYSVCTSEPFSGGFNCADVESINKVPTKVTWRQQSIQLHVNDIAFRGDSSLPDCIKELKHRCRFSVTSSIQRL</sequence>
<dbReference type="GeneID" id="121503177"/>
<protein>
    <recommendedName>
        <fullName evidence="3">PiggyBac transposable element-derived protein domain-containing protein</fullName>
    </recommendedName>
</protein>
<dbReference type="RefSeq" id="XP_041633314.1">
    <property type="nucleotide sequence ID" value="XM_041777380.2"/>
</dbReference>
<dbReference type="Proteomes" id="UP001652661">
    <property type="component" value="Chromosome 2R"/>
</dbReference>
<keyword evidence="1" id="KW-1185">Reference proteome</keyword>
<name>A0ABM3C8F0_DROKI</name>
<evidence type="ECO:0000313" key="1">
    <source>
        <dbReference type="Proteomes" id="UP001652661"/>
    </source>
</evidence>
<reference evidence="2" key="2">
    <citation type="submission" date="2025-08" db="UniProtKB">
        <authorList>
            <consortium name="RefSeq"/>
        </authorList>
    </citation>
    <scope>IDENTIFICATION</scope>
    <source>
        <strain evidence="2">14028-0561.14</strain>
        <tissue evidence="2">Whole fly</tissue>
    </source>
</reference>
<evidence type="ECO:0008006" key="3">
    <source>
        <dbReference type="Google" id="ProtNLM"/>
    </source>
</evidence>
<organism evidence="1 2">
    <name type="scientific">Drosophila kikkawai</name>
    <name type="common">Fruit fly</name>
    <dbReference type="NCBI Taxonomy" id="30033"/>
    <lineage>
        <taxon>Eukaryota</taxon>
        <taxon>Metazoa</taxon>
        <taxon>Ecdysozoa</taxon>
        <taxon>Arthropoda</taxon>
        <taxon>Hexapoda</taxon>
        <taxon>Insecta</taxon>
        <taxon>Pterygota</taxon>
        <taxon>Neoptera</taxon>
        <taxon>Endopterygota</taxon>
        <taxon>Diptera</taxon>
        <taxon>Brachycera</taxon>
        <taxon>Muscomorpha</taxon>
        <taxon>Ephydroidea</taxon>
        <taxon>Drosophilidae</taxon>
        <taxon>Drosophila</taxon>
        <taxon>Sophophora</taxon>
    </lineage>
</organism>
<gene>
    <name evidence="2" type="primary">LOC121503177</name>
</gene>
<proteinExistence type="predicted"/>
<reference evidence="1" key="1">
    <citation type="submission" date="2025-05" db="UniProtKB">
        <authorList>
            <consortium name="RefSeq"/>
        </authorList>
    </citation>
    <scope>NUCLEOTIDE SEQUENCE [LARGE SCALE GENOMIC DNA]</scope>
    <source>
        <strain evidence="1">14028-0561.14</strain>
    </source>
</reference>
<evidence type="ECO:0000313" key="2">
    <source>
        <dbReference type="RefSeq" id="XP_041633314.1"/>
    </source>
</evidence>
<accession>A0ABM3C8F0</accession>